<feature type="domain" description="PRC-barrel" evidence="1">
    <location>
        <begin position="3"/>
        <end position="60"/>
    </location>
</feature>
<dbReference type="EMBL" id="CP012600">
    <property type="protein sequence ID" value="ALC81802.1"/>
    <property type="molecule type" value="Genomic_DNA"/>
</dbReference>
<proteinExistence type="predicted"/>
<dbReference type="OrthoDB" id="1707618at2"/>
<reference evidence="2 3" key="2">
    <citation type="journal article" date="2016" name="Int. J. Syst. Evol. Microbiol.">
        <title>Bacillus gobiensis sp. nov., isolated from a soil sample.</title>
        <authorList>
            <person name="Liu B."/>
            <person name="Liu G.H."/>
            <person name="Cetin S."/>
            <person name="Schumann P."/>
            <person name="Pan Z.Z."/>
            <person name="Chen Q.Q."/>
        </authorList>
    </citation>
    <scope>NUCLEOTIDE SEQUENCE [LARGE SCALE GENOMIC DNA]</scope>
    <source>
        <strain evidence="2 3">FJAT-4402</strain>
    </source>
</reference>
<dbReference type="Gene3D" id="2.30.30.240">
    <property type="entry name" value="PRC-barrel domain"/>
    <property type="match status" value="1"/>
</dbReference>
<dbReference type="InterPro" id="IPR027275">
    <property type="entry name" value="PRC-brl_dom"/>
</dbReference>
<dbReference type="SUPFAM" id="SSF50346">
    <property type="entry name" value="PRC-barrel domain"/>
    <property type="match status" value="1"/>
</dbReference>
<dbReference type="STRING" id="1441095.AM592_09450"/>
<gene>
    <name evidence="2" type="ORF">AM592_09450</name>
</gene>
<sequence>MRTCNELIGMPVRCASRVLGCVSDICFSYDGRCIGLLIDEQKIPFMHKKVFLPAEQIVQADAAGIYTGTHLISSADQPEKYLRYNQLKQKMIVNQEKKQLGILEDVYISFQAGTMVAYEISDGFFADLQGERRHVPSMNTAMTLNNDTIMLAEQ</sequence>
<dbReference type="InterPro" id="IPR011033">
    <property type="entry name" value="PRC_barrel-like_sf"/>
</dbReference>
<dbReference type="Proteomes" id="UP000067625">
    <property type="component" value="Chromosome"/>
</dbReference>
<dbReference type="PATRIC" id="fig|1441095.3.peg.2082"/>
<evidence type="ECO:0000313" key="3">
    <source>
        <dbReference type="Proteomes" id="UP000067625"/>
    </source>
</evidence>
<name>A0A0M3R9P6_9BACI</name>
<organism evidence="2 3">
    <name type="scientific">Bacillus gobiensis</name>
    <dbReference type="NCBI Taxonomy" id="1441095"/>
    <lineage>
        <taxon>Bacteria</taxon>
        <taxon>Bacillati</taxon>
        <taxon>Bacillota</taxon>
        <taxon>Bacilli</taxon>
        <taxon>Bacillales</taxon>
        <taxon>Bacillaceae</taxon>
        <taxon>Bacillus</taxon>
    </lineage>
</organism>
<accession>A0A0M3R9P6</accession>
<dbReference type="Pfam" id="PF05239">
    <property type="entry name" value="PRC"/>
    <property type="match status" value="2"/>
</dbReference>
<dbReference type="RefSeq" id="WP_053603572.1">
    <property type="nucleotide sequence ID" value="NZ_CP012600.1"/>
</dbReference>
<keyword evidence="3" id="KW-1185">Reference proteome</keyword>
<evidence type="ECO:0000313" key="2">
    <source>
        <dbReference type="EMBL" id="ALC81802.1"/>
    </source>
</evidence>
<dbReference type="AlphaFoldDB" id="A0A0M3R9P6"/>
<reference evidence="3" key="1">
    <citation type="submission" date="2015-08" db="EMBL/GenBank/DDBJ databases">
        <title>Genome sequencing project for genomic taxonomy and phylogenomics of Bacillus-like bacteria.</title>
        <authorList>
            <person name="Liu B."/>
            <person name="Wang J."/>
            <person name="Zhu Y."/>
            <person name="Liu G."/>
            <person name="Chen Q."/>
            <person name="Chen Z."/>
            <person name="Lan J."/>
            <person name="Che J."/>
            <person name="Ge C."/>
            <person name="Shi H."/>
            <person name="Pan Z."/>
            <person name="Liu X."/>
        </authorList>
    </citation>
    <scope>NUCLEOTIDE SEQUENCE [LARGE SCALE GENOMIC DNA]</scope>
    <source>
        <strain evidence="3">FJAT-4402</strain>
    </source>
</reference>
<feature type="domain" description="PRC-barrel" evidence="1">
    <location>
        <begin position="81"/>
        <end position="150"/>
    </location>
</feature>
<protein>
    <recommendedName>
        <fullName evidence="1">PRC-barrel domain-containing protein</fullName>
    </recommendedName>
</protein>
<evidence type="ECO:0000259" key="1">
    <source>
        <dbReference type="Pfam" id="PF05239"/>
    </source>
</evidence>